<keyword evidence="2" id="KW-1185">Reference proteome</keyword>
<reference evidence="1 2" key="1">
    <citation type="journal article" date="2016" name="Proc. Natl. Acad. Sci. U.S.A.">
        <title>Comparative genomics of biotechnologically important yeasts.</title>
        <authorList>
            <person name="Riley R."/>
            <person name="Haridas S."/>
            <person name="Wolfe K.H."/>
            <person name="Lopes M.R."/>
            <person name="Hittinger C.T."/>
            <person name="Goeker M."/>
            <person name="Salamov A.A."/>
            <person name="Wisecaver J.H."/>
            <person name="Long T.M."/>
            <person name="Calvey C.H."/>
            <person name="Aerts A.L."/>
            <person name="Barry K.W."/>
            <person name="Choi C."/>
            <person name="Clum A."/>
            <person name="Coughlan A.Y."/>
            <person name="Deshpande S."/>
            <person name="Douglass A.P."/>
            <person name="Hanson S.J."/>
            <person name="Klenk H.-P."/>
            <person name="LaButti K.M."/>
            <person name="Lapidus A."/>
            <person name="Lindquist E.A."/>
            <person name="Lipzen A.M."/>
            <person name="Meier-Kolthoff J.P."/>
            <person name="Ohm R.A."/>
            <person name="Otillar R.P."/>
            <person name="Pangilinan J.L."/>
            <person name="Peng Y."/>
            <person name="Rokas A."/>
            <person name="Rosa C.A."/>
            <person name="Scheuner C."/>
            <person name="Sibirny A.A."/>
            <person name="Slot J.C."/>
            <person name="Stielow J.B."/>
            <person name="Sun H."/>
            <person name="Kurtzman C.P."/>
            <person name="Blackwell M."/>
            <person name="Grigoriev I.V."/>
            <person name="Jeffries T.W."/>
        </authorList>
    </citation>
    <scope>NUCLEOTIDE SEQUENCE [LARGE SCALE GENOMIC DNA]</scope>
    <source>
        <strain evidence="1 2">DSM 6958</strain>
    </source>
</reference>
<name>A0A1E3PEY0_9ASCO</name>
<proteinExistence type="predicted"/>
<dbReference type="AlphaFoldDB" id="A0A1E3PEY0"/>
<accession>A0A1E3PEY0</accession>
<dbReference type="Proteomes" id="UP000095009">
    <property type="component" value="Unassembled WGS sequence"/>
</dbReference>
<protein>
    <submittedName>
        <fullName evidence="1">Uncharacterized protein</fullName>
    </submittedName>
</protein>
<sequence length="103" mass="11152">MPSSLVLRDISLQISEAQQEGRLSASPVLILTAALYHKSLNRTESAFVAQFSASKGLNKTLENLFLTSNSLRQKCEKIQSTLKDSVPRAIGALEKLDVSSSSS</sequence>
<evidence type="ECO:0000313" key="2">
    <source>
        <dbReference type="Proteomes" id="UP000095009"/>
    </source>
</evidence>
<gene>
    <name evidence="1" type="ORF">NADFUDRAFT_43612</name>
</gene>
<dbReference type="EMBL" id="KV454413">
    <property type="protein sequence ID" value="ODQ63969.1"/>
    <property type="molecule type" value="Genomic_DNA"/>
</dbReference>
<evidence type="ECO:0000313" key="1">
    <source>
        <dbReference type="EMBL" id="ODQ63969.1"/>
    </source>
</evidence>
<organism evidence="1 2">
    <name type="scientific">Nadsonia fulvescens var. elongata DSM 6958</name>
    <dbReference type="NCBI Taxonomy" id="857566"/>
    <lineage>
        <taxon>Eukaryota</taxon>
        <taxon>Fungi</taxon>
        <taxon>Dikarya</taxon>
        <taxon>Ascomycota</taxon>
        <taxon>Saccharomycotina</taxon>
        <taxon>Dipodascomycetes</taxon>
        <taxon>Dipodascales</taxon>
        <taxon>Dipodascales incertae sedis</taxon>
        <taxon>Nadsonia</taxon>
    </lineage>
</organism>